<keyword evidence="1" id="KW-0418">Kinase</keyword>
<comment type="caution">
    <text evidence="1">The sequence shown here is derived from an EMBL/GenBank/DDBJ whole genome shotgun (WGS) entry which is preliminary data.</text>
</comment>
<organism evidence="1 2">
    <name type="scientific">Roseibium marinum</name>
    <dbReference type="NCBI Taxonomy" id="281252"/>
    <lineage>
        <taxon>Bacteria</taxon>
        <taxon>Pseudomonadati</taxon>
        <taxon>Pseudomonadota</taxon>
        <taxon>Alphaproteobacteria</taxon>
        <taxon>Hyphomicrobiales</taxon>
        <taxon>Stappiaceae</taxon>
        <taxon>Roseibium</taxon>
    </lineage>
</organism>
<name>A0A2S3UY90_9HYPH</name>
<dbReference type="EMBL" id="PPCN01000002">
    <property type="protein sequence ID" value="POF32677.1"/>
    <property type="molecule type" value="Genomic_DNA"/>
</dbReference>
<evidence type="ECO:0000313" key="2">
    <source>
        <dbReference type="Proteomes" id="UP000236959"/>
    </source>
</evidence>
<keyword evidence="2" id="KW-1185">Reference proteome</keyword>
<keyword evidence="1" id="KW-0808">Transferase</keyword>
<protein>
    <submittedName>
        <fullName evidence="1">Uridine kinase</fullName>
    </submittedName>
</protein>
<accession>A0A2S3UY90</accession>
<dbReference type="Proteomes" id="UP000236959">
    <property type="component" value="Unassembled WGS sequence"/>
</dbReference>
<dbReference type="InterPro" id="IPR027417">
    <property type="entry name" value="P-loop_NTPase"/>
</dbReference>
<dbReference type="SUPFAM" id="SSF52540">
    <property type="entry name" value="P-loop containing nucleoside triphosphate hydrolases"/>
    <property type="match status" value="1"/>
</dbReference>
<dbReference type="AlphaFoldDB" id="A0A2S3UY90"/>
<reference evidence="1 2" key="1">
    <citation type="submission" date="2018-01" db="EMBL/GenBank/DDBJ databases">
        <title>Genomic Encyclopedia of Archaeal and Bacterial Type Strains, Phase II (KMG-II): from individual species to whole genera.</title>
        <authorList>
            <person name="Goeker M."/>
        </authorList>
    </citation>
    <scope>NUCLEOTIDE SEQUENCE [LARGE SCALE GENOMIC DNA]</scope>
    <source>
        <strain evidence="1 2">DSM 17023</strain>
    </source>
</reference>
<proteinExistence type="predicted"/>
<sequence>MHANLKQITQLNTLTALLLEKMQHNDITIAAVSGFAGAGKTTLCRSILKALPNTAHHFECDRFSRHSFNEREKRIAEHRADIDTCTDEANPRHWYDWSEIEKALHALRKGRRLDFSRAWNPKSGELNAHYTLHLGEAGPVLVLCDGIFLLHEPVRDWFDATIFVDCPAPLRHSRGQRRTKDPDRHAYMRHLERTYCEPYFREFTSRADVVYRNHAST</sequence>
<dbReference type="Pfam" id="PF13238">
    <property type="entry name" value="AAA_18"/>
    <property type="match status" value="1"/>
</dbReference>
<gene>
    <name evidence="1" type="ORF">CLV41_10280</name>
</gene>
<dbReference type="RefSeq" id="WP_103221680.1">
    <property type="nucleotide sequence ID" value="NZ_PPCN01000002.1"/>
</dbReference>
<dbReference type="Gene3D" id="3.40.50.300">
    <property type="entry name" value="P-loop containing nucleotide triphosphate hydrolases"/>
    <property type="match status" value="1"/>
</dbReference>
<dbReference type="OrthoDB" id="8454382at2"/>
<evidence type="ECO:0000313" key="1">
    <source>
        <dbReference type="EMBL" id="POF32677.1"/>
    </source>
</evidence>
<dbReference type="GO" id="GO:0016301">
    <property type="term" value="F:kinase activity"/>
    <property type="evidence" value="ECO:0007669"/>
    <property type="project" value="UniProtKB-KW"/>
</dbReference>